<dbReference type="InterPro" id="IPR045851">
    <property type="entry name" value="AMP-bd_C_sf"/>
</dbReference>
<keyword evidence="3" id="KW-0436">Ligase</keyword>
<dbReference type="Pfam" id="PF13193">
    <property type="entry name" value="AMP-binding_C"/>
    <property type="match status" value="1"/>
</dbReference>
<evidence type="ECO:0000259" key="2">
    <source>
        <dbReference type="Pfam" id="PF13193"/>
    </source>
</evidence>
<dbReference type="PANTHER" id="PTHR43767">
    <property type="entry name" value="LONG-CHAIN-FATTY-ACID--COA LIGASE"/>
    <property type="match status" value="1"/>
</dbReference>
<dbReference type="PANTHER" id="PTHR43767:SF1">
    <property type="entry name" value="NONRIBOSOMAL PEPTIDE SYNTHASE PES1 (EUROFUNG)-RELATED"/>
    <property type="match status" value="1"/>
</dbReference>
<dbReference type="GeneID" id="71926401"/>
<evidence type="ECO:0000313" key="3">
    <source>
        <dbReference type="EMBL" id="UPM42873.1"/>
    </source>
</evidence>
<accession>A0A8U0A4K0</accession>
<dbReference type="InterPro" id="IPR042099">
    <property type="entry name" value="ANL_N_sf"/>
</dbReference>
<dbReference type="InterPro" id="IPR000873">
    <property type="entry name" value="AMP-dep_synth/lig_dom"/>
</dbReference>
<feature type="domain" description="AMP-dependent synthetase/ligase" evidence="1">
    <location>
        <begin position="19"/>
        <end position="398"/>
    </location>
</feature>
<dbReference type="GO" id="GO:0016878">
    <property type="term" value="F:acid-thiol ligase activity"/>
    <property type="evidence" value="ECO:0007669"/>
    <property type="project" value="UniProtKB-ARBA"/>
</dbReference>
<dbReference type="InterPro" id="IPR050237">
    <property type="entry name" value="ATP-dep_AMP-bd_enzyme"/>
</dbReference>
<dbReference type="KEGG" id="haad:MW046_00100"/>
<dbReference type="EMBL" id="CP096019">
    <property type="protein sequence ID" value="UPM42873.1"/>
    <property type="molecule type" value="Genomic_DNA"/>
</dbReference>
<feature type="domain" description="AMP-binding enzyme C-terminal" evidence="2">
    <location>
        <begin position="450"/>
        <end position="525"/>
    </location>
</feature>
<gene>
    <name evidence="3" type="ORF">MW046_00100</name>
</gene>
<sequence length="549" mass="59653">MEYHDGEPLRHMGDLPAMTADRYGEKTALIGLSGTQSFTELNRAVDRVGNVLTAHGFGPGDRIGLFVPNTLQFPSAYFGAMEAGLVPVPLNLRMDRETLGFVIADARIDCLIASPLLAEQATELASASSIGTTFLPGLSDPDAGIVNYSHALAEVSTDFDRPERAFDDVACQPYTSGTTGDPKGVLLTHENLLTTIESYDTGGLPIDPDDTGLLVLPLFHIYALNALMGTFLYTGATQVLHPQPEPVPMFEAIEEHDVTRFAGVPAMYTMLHRTYREAPDAYDLSSLKTAICAAAPLADATRNEIESAWNVRMTEGWGMTETAPAGTTEPVRGVRKEAGCIGPPVPNIELKLADPDSRETIVAPEDLAPTADRAIDFDKQRVTGEIAVRGPQVFAGYHDRPEKTEAVFDDDGWFYTGDIARVDRDGYFWIVDRADDMMIVGGENVYPAGVEDALYAHPAVAEAAVVAVAHEVKGEAPVAFVVTETDVDQPTETTLRRFVLDRVAAYAHPRRVFFVEELPRSATRKVQRFKLETAAADRLDGPLTPSEDL</sequence>
<proteinExistence type="predicted"/>
<keyword evidence="4" id="KW-1185">Reference proteome</keyword>
<dbReference type="SUPFAM" id="SSF56801">
    <property type="entry name" value="Acetyl-CoA synthetase-like"/>
    <property type="match status" value="1"/>
</dbReference>
<dbReference type="Pfam" id="PF00501">
    <property type="entry name" value="AMP-binding"/>
    <property type="match status" value="1"/>
</dbReference>
<dbReference type="Gene3D" id="3.40.50.12780">
    <property type="entry name" value="N-terminal domain of ligase-like"/>
    <property type="match status" value="1"/>
</dbReference>
<evidence type="ECO:0000313" key="4">
    <source>
        <dbReference type="Proteomes" id="UP000831768"/>
    </source>
</evidence>
<organism evidence="3 4">
    <name type="scientific">Halocatena salina</name>
    <dbReference type="NCBI Taxonomy" id="2934340"/>
    <lineage>
        <taxon>Archaea</taxon>
        <taxon>Methanobacteriati</taxon>
        <taxon>Methanobacteriota</taxon>
        <taxon>Stenosarchaea group</taxon>
        <taxon>Halobacteria</taxon>
        <taxon>Halobacteriales</taxon>
        <taxon>Natronomonadaceae</taxon>
        <taxon>Halocatena</taxon>
    </lineage>
</organism>
<dbReference type="InterPro" id="IPR025110">
    <property type="entry name" value="AMP-bd_C"/>
</dbReference>
<name>A0A8U0A4K0_9EURY</name>
<dbReference type="AlphaFoldDB" id="A0A8U0A4K0"/>
<reference evidence="3" key="1">
    <citation type="submission" date="2022-04" db="EMBL/GenBank/DDBJ databases">
        <title>Halocatena sp. nov., isolated from a salt lake.</title>
        <authorList>
            <person name="Cui H.-L."/>
        </authorList>
    </citation>
    <scope>NUCLEOTIDE SEQUENCE</scope>
    <source>
        <strain evidence="3">AD-1</strain>
    </source>
</reference>
<dbReference type="RefSeq" id="WP_247993544.1">
    <property type="nucleotide sequence ID" value="NZ_CP096019.1"/>
</dbReference>
<protein>
    <submittedName>
        <fullName evidence="3">Acyl--CoA ligase</fullName>
    </submittedName>
</protein>
<dbReference type="Gene3D" id="3.30.300.30">
    <property type="match status" value="1"/>
</dbReference>
<evidence type="ECO:0000259" key="1">
    <source>
        <dbReference type="Pfam" id="PF00501"/>
    </source>
</evidence>
<dbReference type="Proteomes" id="UP000831768">
    <property type="component" value="Chromosome"/>
</dbReference>